<accession>A0A8K0IW64</accession>
<reference evidence="3" key="2">
    <citation type="submission" date="2019-07" db="EMBL/GenBank/DDBJ databases">
        <authorList>
            <person name="Yang Y."/>
            <person name="Bocs S."/>
            <person name="Baudouin L."/>
        </authorList>
    </citation>
    <scope>NUCLEOTIDE SEQUENCE</scope>
    <source>
        <tissue evidence="3">Spear leaf of Hainan Tall coconut</tissue>
    </source>
</reference>
<organism evidence="3 4">
    <name type="scientific">Cocos nucifera</name>
    <name type="common">Coconut palm</name>
    <dbReference type="NCBI Taxonomy" id="13894"/>
    <lineage>
        <taxon>Eukaryota</taxon>
        <taxon>Viridiplantae</taxon>
        <taxon>Streptophyta</taxon>
        <taxon>Embryophyta</taxon>
        <taxon>Tracheophyta</taxon>
        <taxon>Spermatophyta</taxon>
        <taxon>Magnoliopsida</taxon>
        <taxon>Liliopsida</taxon>
        <taxon>Arecaceae</taxon>
        <taxon>Arecoideae</taxon>
        <taxon>Cocoseae</taxon>
        <taxon>Attaleinae</taxon>
        <taxon>Cocos</taxon>
    </lineage>
</organism>
<evidence type="ECO:0000259" key="2">
    <source>
        <dbReference type="Pfam" id="PF12776"/>
    </source>
</evidence>
<dbReference type="AlphaFoldDB" id="A0A8K0IW64"/>
<feature type="region of interest" description="Disordered" evidence="1">
    <location>
        <begin position="1"/>
        <end position="21"/>
    </location>
</feature>
<keyword evidence="4" id="KW-1185">Reference proteome</keyword>
<dbReference type="OrthoDB" id="1145453at2759"/>
<dbReference type="Proteomes" id="UP000797356">
    <property type="component" value="Chromosome 14"/>
</dbReference>
<protein>
    <recommendedName>
        <fullName evidence="2">Myb/SANT-like domain-containing protein</fullName>
    </recommendedName>
</protein>
<dbReference type="PANTHER" id="PTHR46250:SF18">
    <property type="entry name" value="MYB_SANT-LIKE DOMAIN-CONTAINING PROTEIN"/>
    <property type="match status" value="1"/>
</dbReference>
<reference evidence="3" key="1">
    <citation type="journal article" date="2017" name="Gigascience">
        <title>The genome draft of coconut (Cocos nucifera).</title>
        <authorList>
            <person name="Xiao Y."/>
            <person name="Xu P."/>
            <person name="Fan H."/>
            <person name="Baudouin L."/>
            <person name="Xia W."/>
            <person name="Bocs S."/>
            <person name="Xu J."/>
            <person name="Li Q."/>
            <person name="Guo A."/>
            <person name="Zhou L."/>
            <person name="Li J."/>
            <person name="Wu Y."/>
            <person name="Ma Z."/>
            <person name="Armero A."/>
            <person name="Issali A.E."/>
            <person name="Liu N."/>
            <person name="Peng M."/>
            <person name="Yang Y."/>
        </authorList>
    </citation>
    <scope>NUCLEOTIDE SEQUENCE</scope>
    <source>
        <tissue evidence="3">Spear leaf of Hainan Tall coconut</tissue>
    </source>
</reference>
<dbReference type="PANTHER" id="PTHR46250">
    <property type="entry name" value="MYB/SANT-LIKE DNA-BINDING DOMAIN PROTEIN-RELATED"/>
    <property type="match status" value="1"/>
</dbReference>
<dbReference type="InterPro" id="IPR024752">
    <property type="entry name" value="Myb/SANT-like_dom"/>
</dbReference>
<evidence type="ECO:0000313" key="3">
    <source>
        <dbReference type="EMBL" id="KAG1368418.1"/>
    </source>
</evidence>
<feature type="domain" description="Myb/SANT-like" evidence="2">
    <location>
        <begin position="21"/>
        <end position="118"/>
    </location>
</feature>
<dbReference type="Pfam" id="PF12776">
    <property type="entry name" value="Myb_DNA-bind_3"/>
    <property type="match status" value="1"/>
</dbReference>
<name>A0A8K0IW64_COCNU</name>
<sequence length="130" mass="14807">MSASTTGNSKRMKGESRQNRTWSPIEDAKLVECLLDLVNSGHWKGDKDIFRSGYVGQLEKLEEKLPDCGLKASPHIESRVKLLKRQYNAIQKMLESQAPGFGWNDKDKCITCEESVFNDWIKVTGILIKY</sequence>
<comment type="caution">
    <text evidence="3">The sequence shown here is derived from an EMBL/GenBank/DDBJ whole genome shotgun (WGS) entry which is preliminary data.</text>
</comment>
<dbReference type="EMBL" id="CM017885">
    <property type="protein sequence ID" value="KAG1368418.1"/>
    <property type="molecule type" value="Genomic_DNA"/>
</dbReference>
<proteinExistence type="predicted"/>
<gene>
    <name evidence="3" type="ORF">COCNU_14G008860</name>
</gene>
<evidence type="ECO:0000313" key="4">
    <source>
        <dbReference type="Proteomes" id="UP000797356"/>
    </source>
</evidence>
<evidence type="ECO:0000256" key="1">
    <source>
        <dbReference type="SAM" id="MobiDB-lite"/>
    </source>
</evidence>